<evidence type="ECO:0000313" key="2">
    <source>
        <dbReference type="Proteomes" id="UP001150062"/>
    </source>
</evidence>
<dbReference type="Proteomes" id="UP001150062">
    <property type="component" value="Unassembled WGS sequence"/>
</dbReference>
<organism evidence="1 2">
    <name type="scientific">Anaeramoeba flamelloides</name>
    <dbReference type="NCBI Taxonomy" id="1746091"/>
    <lineage>
        <taxon>Eukaryota</taxon>
        <taxon>Metamonada</taxon>
        <taxon>Anaeramoebidae</taxon>
        <taxon>Anaeramoeba</taxon>
    </lineage>
</organism>
<dbReference type="EMBL" id="JAOAOG010000173">
    <property type="protein sequence ID" value="KAJ6243160.1"/>
    <property type="molecule type" value="Genomic_DNA"/>
</dbReference>
<gene>
    <name evidence="1" type="ORF">M0813_03021</name>
</gene>
<proteinExistence type="predicted"/>
<keyword evidence="2" id="KW-1185">Reference proteome</keyword>
<comment type="caution">
    <text evidence="1">The sequence shown here is derived from an EMBL/GenBank/DDBJ whole genome shotgun (WGS) entry which is preliminary data.</text>
</comment>
<accession>A0ABQ8YF54</accession>
<name>A0ABQ8YF54_9EUKA</name>
<reference evidence="1" key="1">
    <citation type="submission" date="2022-08" db="EMBL/GenBank/DDBJ databases">
        <title>Novel sulfate-reducing endosymbionts in the free-living metamonad Anaeramoeba.</title>
        <authorList>
            <person name="Jerlstrom-Hultqvist J."/>
            <person name="Cepicka I."/>
            <person name="Gallot-Lavallee L."/>
            <person name="Salas-Leiva D."/>
            <person name="Curtis B.A."/>
            <person name="Zahonova K."/>
            <person name="Pipaliya S."/>
            <person name="Dacks J."/>
            <person name="Roger A.J."/>
        </authorList>
    </citation>
    <scope>NUCLEOTIDE SEQUENCE</scope>
    <source>
        <strain evidence="1">Schooner1</strain>
    </source>
</reference>
<evidence type="ECO:0000313" key="1">
    <source>
        <dbReference type="EMBL" id="KAJ6243160.1"/>
    </source>
</evidence>
<sequence>MHLNSTNNSGERVPMCDLYLAHVLMLYAAVEAQSNLIKNFILGQTLLINPTFKLAHGSGLIRWINSNI</sequence>
<protein>
    <submittedName>
        <fullName evidence="1">Uncharacterized protein</fullName>
    </submittedName>
</protein>